<feature type="repeat" description="PPR" evidence="2">
    <location>
        <begin position="540"/>
        <end position="574"/>
    </location>
</feature>
<dbReference type="FunFam" id="1.25.40.10:FF:000396">
    <property type="entry name" value="Pentatricopeptide repeat-containing protein At2g36730"/>
    <property type="match status" value="1"/>
</dbReference>
<dbReference type="GO" id="GO:0003723">
    <property type="term" value="F:RNA binding"/>
    <property type="evidence" value="ECO:0007669"/>
    <property type="project" value="InterPro"/>
</dbReference>
<dbReference type="PANTHER" id="PTHR47926">
    <property type="entry name" value="PENTATRICOPEPTIDE REPEAT-CONTAINING PROTEIN"/>
    <property type="match status" value="1"/>
</dbReference>
<organism evidence="3 4">
    <name type="scientific">Ceratopteris richardii</name>
    <name type="common">Triangle waterfern</name>
    <dbReference type="NCBI Taxonomy" id="49495"/>
    <lineage>
        <taxon>Eukaryota</taxon>
        <taxon>Viridiplantae</taxon>
        <taxon>Streptophyta</taxon>
        <taxon>Embryophyta</taxon>
        <taxon>Tracheophyta</taxon>
        <taxon>Polypodiopsida</taxon>
        <taxon>Polypodiidae</taxon>
        <taxon>Polypodiales</taxon>
        <taxon>Pteridineae</taxon>
        <taxon>Pteridaceae</taxon>
        <taxon>Parkerioideae</taxon>
        <taxon>Ceratopteris</taxon>
    </lineage>
</organism>
<dbReference type="InterPro" id="IPR002885">
    <property type="entry name" value="PPR_rpt"/>
</dbReference>
<dbReference type="InterPro" id="IPR046960">
    <property type="entry name" value="PPR_At4g14850-like_plant"/>
</dbReference>
<evidence type="ECO:0000256" key="2">
    <source>
        <dbReference type="PROSITE-ProRule" id="PRU00708"/>
    </source>
</evidence>
<feature type="repeat" description="PPR" evidence="2">
    <location>
        <begin position="95"/>
        <end position="129"/>
    </location>
</feature>
<dbReference type="PROSITE" id="PS51375">
    <property type="entry name" value="PPR"/>
    <property type="match status" value="4"/>
</dbReference>
<evidence type="ECO:0000313" key="4">
    <source>
        <dbReference type="Proteomes" id="UP000825935"/>
    </source>
</evidence>
<dbReference type="Pfam" id="PF13041">
    <property type="entry name" value="PPR_2"/>
    <property type="match status" value="3"/>
</dbReference>
<dbReference type="GO" id="GO:0009451">
    <property type="term" value="P:RNA modification"/>
    <property type="evidence" value="ECO:0007669"/>
    <property type="project" value="InterPro"/>
</dbReference>
<dbReference type="AlphaFoldDB" id="A0A8T2SB58"/>
<dbReference type="InterPro" id="IPR011990">
    <property type="entry name" value="TPR-like_helical_dom_sf"/>
</dbReference>
<evidence type="ECO:0008006" key="5">
    <source>
        <dbReference type="Google" id="ProtNLM"/>
    </source>
</evidence>
<dbReference type="PANTHER" id="PTHR47926:SF533">
    <property type="entry name" value="DYW DOMAIN-CONTAINING PROTEIN"/>
    <property type="match status" value="1"/>
</dbReference>
<comment type="caution">
    <text evidence="3">The sequence shown here is derived from an EMBL/GenBank/DDBJ whole genome shotgun (WGS) entry which is preliminary data.</text>
</comment>
<proteinExistence type="predicted"/>
<dbReference type="EMBL" id="CM035426">
    <property type="protein sequence ID" value="KAH7314924.1"/>
    <property type="molecule type" value="Genomic_DNA"/>
</dbReference>
<evidence type="ECO:0000313" key="3">
    <source>
        <dbReference type="EMBL" id="KAH7314924.1"/>
    </source>
</evidence>
<keyword evidence="1" id="KW-0677">Repeat</keyword>
<accession>A0A8T2SB58</accession>
<dbReference type="NCBIfam" id="TIGR00756">
    <property type="entry name" value="PPR"/>
    <property type="match status" value="3"/>
</dbReference>
<dbReference type="OrthoDB" id="185373at2759"/>
<dbReference type="GO" id="GO:0048731">
    <property type="term" value="P:system development"/>
    <property type="evidence" value="ECO:0007669"/>
    <property type="project" value="UniProtKB-ARBA"/>
</dbReference>
<feature type="repeat" description="PPR" evidence="2">
    <location>
        <begin position="311"/>
        <end position="345"/>
    </location>
</feature>
<evidence type="ECO:0000256" key="1">
    <source>
        <dbReference type="ARBA" id="ARBA00022737"/>
    </source>
</evidence>
<dbReference type="Pfam" id="PF01535">
    <property type="entry name" value="PPR"/>
    <property type="match status" value="6"/>
</dbReference>
<keyword evidence="4" id="KW-1185">Reference proteome</keyword>
<name>A0A8T2SB58_CERRI</name>
<dbReference type="Proteomes" id="UP000825935">
    <property type="component" value="Chromosome 21"/>
</dbReference>
<dbReference type="FunFam" id="1.25.40.10:FF:000158">
    <property type="entry name" value="pentatricopeptide repeat-containing protein At2g33680"/>
    <property type="match status" value="1"/>
</dbReference>
<gene>
    <name evidence="3" type="ORF">KP509_21G027500</name>
</gene>
<reference evidence="3" key="1">
    <citation type="submission" date="2021-08" db="EMBL/GenBank/DDBJ databases">
        <title>WGS assembly of Ceratopteris richardii.</title>
        <authorList>
            <person name="Marchant D.B."/>
            <person name="Chen G."/>
            <person name="Jenkins J."/>
            <person name="Shu S."/>
            <person name="Leebens-Mack J."/>
            <person name="Grimwood J."/>
            <person name="Schmutz J."/>
            <person name="Soltis P."/>
            <person name="Soltis D."/>
            <person name="Chen Z.-H."/>
        </authorList>
    </citation>
    <scope>NUCLEOTIDE SEQUENCE</scope>
    <source>
        <strain evidence="3">Whitten #5841</strain>
        <tissue evidence="3">Leaf</tissue>
    </source>
</reference>
<dbReference type="OMA" id="LESCHCI"/>
<sequence length="914" mass="100594">MCRTTTVLRALCKKGDLDRAVDLLERLQNPVPVPVYVSILKACCQHQSLLPAQRLHAHLIHQKLPLSGTLIDHFVLTLARCGAWEDAHVALDSASVFSWTALMSAYADRGLFSEALHVHQKMVEKGIMPNNYTYVALFKACGSIPDLVMGMELHTEALMRGLATDVFACNTLISMYGKCHAAVDAECVFELMSEHTLVSWNAMLAASIEDGKGEKALWIFAQMCHEQVGADQATYVTAIQACTVLAEQEEWTMRLNNKEVALEIGKALHADTSRQDIASSSFVGSTLINMYNKCGAIIDTEHTFSSLVQPNIVAWNTLISAYVEQDQGETALQLFVFLQHEAVVPDQTTYVAVLQACASLAEKEDTFEMSSSSSITLCIGQALHADIITRGFESVAFVGNSLVTMYGKCMAIDEAEHVFCSYQHTTMSWNSMLSVYIEQGLGENALFLYMQMQESIQDERTLVMALLACLTLSEKEEALVIEGQSVKVMSLEIGRTLHAKAQQSGFICDLFVCSALISMYSTCGYMKGADFVFCVMPYRDLPTWNSMLSACVEQNLGAKALWLYKEMLKDGFTPNQRTFVVLLQACTILAETEDTTNQEGFMHKELALLIGQALHADARYFGFTCDVFVGNSLIAMYGKCGSLTNAELVFSSLSQRDIVSWNAMVSALVDLGQEDNAVRLYRLMQKHIVTHITLTRILQACSSTGSLDYCRQLHFEVVSAGYDQNPSLAATLVSAYGGCSSTSDMQMVFFGILEPDLTTWNACIAGHAGDGDFLLSFDVFERINLAGVIVDGVTFIKVISACARTALVPEGLAYFKSMTVDYEILPDMKHHGCLLDLLGRTGDFKRIESFIDRMPVQTDVAFWLGLLGACTRGNLELAERAFENAVNLQPEQSTPYILMSNIYADAGLQECAGG</sequence>
<dbReference type="Gene3D" id="1.25.40.10">
    <property type="entry name" value="Tetratricopeptide repeat domain"/>
    <property type="match status" value="7"/>
</dbReference>
<feature type="repeat" description="PPR" evidence="2">
    <location>
        <begin position="657"/>
        <end position="687"/>
    </location>
</feature>
<protein>
    <recommendedName>
        <fullName evidence="5">Pentatricopeptide repeat-containing protein</fullName>
    </recommendedName>
</protein>